<dbReference type="STRING" id="1834516.BL253_18925"/>
<dbReference type="InterPro" id="IPR023214">
    <property type="entry name" value="HAD_sf"/>
</dbReference>
<keyword evidence="1" id="KW-0378">Hydrolase</keyword>
<dbReference type="Gene3D" id="1.10.150.240">
    <property type="entry name" value="Putative phosphatase, domain 2"/>
    <property type="match status" value="1"/>
</dbReference>
<dbReference type="AlphaFoldDB" id="A0A1V2IAR3"/>
<dbReference type="NCBIfam" id="TIGR01549">
    <property type="entry name" value="HAD-SF-IA-v1"/>
    <property type="match status" value="1"/>
</dbReference>
<evidence type="ECO:0000313" key="1">
    <source>
        <dbReference type="EMBL" id="ONH28735.1"/>
    </source>
</evidence>
<gene>
    <name evidence="1" type="ORF">BL253_18925</name>
</gene>
<dbReference type="NCBIfam" id="TIGR01509">
    <property type="entry name" value="HAD-SF-IA-v3"/>
    <property type="match status" value="1"/>
</dbReference>
<dbReference type="GO" id="GO:0005829">
    <property type="term" value="C:cytosol"/>
    <property type="evidence" value="ECO:0007669"/>
    <property type="project" value="TreeGrafter"/>
</dbReference>
<organism evidence="1 2">
    <name type="scientific">Pseudofrankia asymbiotica</name>
    <dbReference type="NCBI Taxonomy" id="1834516"/>
    <lineage>
        <taxon>Bacteria</taxon>
        <taxon>Bacillati</taxon>
        <taxon>Actinomycetota</taxon>
        <taxon>Actinomycetes</taxon>
        <taxon>Frankiales</taxon>
        <taxon>Frankiaceae</taxon>
        <taxon>Pseudofrankia</taxon>
    </lineage>
</organism>
<dbReference type="GO" id="GO:0006281">
    <property type="term" value="P:DNA repair"/>
    <property type="evidence" value="ECO:0007669"/>
    <property type="project" value="TreeGrafter"/>
</dbReference>
<accession>A0A1V2IAR3</accession>
<keyword evidence="2" id="KW-1185">Reference proteome</keyword>
<protein>
    <submittedName>
        <fullName evidence="1">HAD family hydrolase</fullName>
    </submittedName>
</protein>
<dbReference type="PANTHER" id="PTHR43434">
    <property type="entry name" value="PHOSPHOGLYCOLATE PHOSPHATASE"/>
    <property type="match status" value="1"/>
</dbReference>
<dbReference type="Pfam" id="PF00702">
    <property type="entry name" value="Hydrolase"/>
    <property type="match status" value="1"/>
</dbReference>
<dbReference type="SFLD" id="SFLDG01135">
    <property type="entry name" value="C1.5.6:_HAD__Beta-PGM__Phospha"/>
    <property type="match status" value="1"/>
</dbReference>
<sequence>MGDSVAVLLDIDGTLVDTNYFHALAWYRAFRQEGHPVTVTDLHRRIGMGSDQMLDAVLPDRDRGRDDVLQAAHTEHYAAFFGLIRPLPGARDLLRHLRRSGAQVVLATSAPPEELRVLRRSLAAEDALTAVTSSADAENAKPEPDILAAALDAAGVGAEEAVMVGDSRWDVLAASKAGLACVGVLTGGISRAELDDAGAVAVYRDPADLLDHLDDSPVGRLLRRIP</sequence>
<dbReference type="PANTHER" id="PTHR43434:SF16">
    <property type="entry name" value="BLL8046 PROTEIN"/>
    <property type="match status" value="1"/>
</dbReference>
<dbReference type="Proteomes" id="UP000188929">
    <property type="component" value="Unassembled WGS sequence"/>
</dbReference>
<name>A0A1V2IAR3_9ACTN</name>
<dbReference type="InterPro" id="IPR050155">
    <property type="entry name" value="HAD-like_hydrolase_sf"/>
</dbReference>
<dbReference type="InterPro" id="IPR023198">
    <property type="entry name" value="PGP-like_dom2"/>
</dbReference>
<dbReference type="SFLD" id="SFLDG01129">
    <property type="entry name" value="C1.5:_HAD__Beta-PGM__Phosphata"/>
    <property type="match status" value="1"/>
</dbReference>
<evidence type="ECO:0000313" key="2">
    <source>
        <dbReference type="Proteomes" id="UP000188929"/>
    </source>
</evidence>
<dbReference type="InterPro" id="IPR006439">
    <property type="entry name" value="HAD-SF_hydro_IA"/>
</dbReference>
<dbReference type="SUPFAM" id="SSF56784">
    <property type="entry name" value="HAD-like"/>
    <property type="match status" value="1"/>
</dbReference>
<proteinExistence type="predicted"/>
<dbReference type="EMBL" id="MOMC01000038">
    <property type="protein sequence ID" value="ONH28735.1"/>
    <property type="molecule type" value="Genomic_DNA"/>
</dbReference>
<dbReference type="InterPro" id="IPR036412">
    <property type="entry name" value="HAD-like_sf"/>
</dbReference>
<dbReference type="GO" id="GO:0008967">
    <property type="term" value="F:phosphoglycolate phosphatase activity"/>
    <property type="evidence" value="ECO:0007669"/>
    <property type="project" value="TreeGrafter"/>
</dbReference>
<dbReference type="Gene3D" id="3.40.50.1000">
    <property type="entry name" value="HAD superfamily/HAD-like"/>
    <property type="match status" value="1"/>
</dbReference>
<comment type="caution">
    <text evidence="1">The sequence shown here is derived from an EMBL/GenBank/DDBJ whole genome shotgun (WGS) entry which is preliminary data.</text>
</comment>
<dbReference type="SFLD" id="SFLDS00003">
    <property type="entry name" value="Haloacid_Dehalogenase"/>
    <property type="match status" value="1"/>
</dbReference>
<reference evidence="2" key="1">
    <citation type="submission" date="2016-10" db="EMBL/GenBank/DDBJ databases">
        <title>Frankia sp. NRRL B-16386 Genome sequencing.</title>
        <authorList>
            <person name="Ghodhbane-Gtari F."/>
            <person name="Swanson E."/>
            <person name="Gueddou A."/>
            <person name="Hezbri K."/>
            <person name="Ktari K."/>
            <person name="Nouioui I."/>
            <person name="Morris K."/>
            <person name="Simpson S."/>
            <person name="Abebe-Akele F."/>
            <person name="Thomas K."/>
            <person name="Gtari M."/>
            <person name="Tisa L.S."/>
        </authorList>
    </citation>
    <scope>NUCLEOTIDE SEQUENCE [LARGE SCALE GENOMIC DNA]</scope>
    <source>
        <strain evidence="2">NRRL B-16386</strain>
    </source>
</reference>